<evidence type="ECO:0000313" key="8">
    <source>
        <dbReference type="Proteomes" id="UP000017700"/>
    </source>
</evidence>
<dbReference type="OrthoDB" id="9811868at2"/>
<protein>
    <recommendedName>
        <fullName evidence="4">Nitrogenase-stabilizing/protective protein NifW</fullName>
    </recommendedName>
</protein>
<dbReference type="KEGG" id="sera:Ser39006_005385"/>
<dbReference type="STRING" id="104623.Ser39006_04023"/>
<name>A0A2I5TCX7_SERS3</name>
<comment type="subunit">
    <text evidence="3">Homotrimer; associates with NifD.</text>
</comment>
<evidence type="ECO:0000256" key="2">
    <source>
        <dbReference type="ARBA" id="ARBA00008351"/>
    </source>
</evidence>
<gene>
    <name evidence="6" type="ORF">CWC46_05380</name>
    <name evidence="7" type="ORF">Ser39006_005385</name>
</gene>
<dbReference type="InterPro" id="IPR004893">
    <property type="entry name" value="NifW"/>
</dbReference>
<keyword evidence="5" id="KW-0535">Nitrogen fixation</keyword>
<evidence type="ECO:0000256" key="5">
    <source>
        <dbReference type="ARBA" id="ARBA00023231"/>
    </source>
</evidence>
<comment type="similarity">
    <text evidence="2">Belongs to the NifW family.</text>
</comment>
<evidence type="ECO:0000256" key="4">
    <source>
        <dbReference type="ARBA" id="ARBA00016274"/>
    </source>
</evidence>
<reference evidence="7" key="2">
    <citation type="submission" date="2013-09" db="EMBL/GenBank/DDBJ databases">
        <authorList>
            <person name="Wang G."/>
            <person name="Yang Y."/>
            <person name="Su Y."/>
        </authorList>
    </citation>
    <scope>NUCLEOTIDE SEQUENCE</scope>
    <source>
        <strain evidence="7">ATCC 39006</strain>
    </source>
</reference>
<dbReference type="GO" id="GO:0009399">
    <property type="term" value="P:nitrogen fixation"/>
    <property type="evidence" value="ECO:0007669"/>
    <property type="project" value="InterPro"/>
</dbReference>
<dbReference type="AlphaFoldDB" id="A0A2I5TCX7"/>
<comment type="function">
    <text evidence="1">May protect the nitrogenase Fe-Mo protein from oxidative damage.</text>
</comment>
<sequence>MEWFNRLPGVAELESAESFFAFFDLPYDASWLRKCHLPVLREFHRRLAAAVPLRNNLEDSTTADWQLARRLLAESYQQIQPGESQ</sequence>
<keyword evidence="8" id="KW-1185">Reference proteome</keyword>
<reference evidence="6 9" key="3">
    <citation type="submission" date="2017-11" db="EMBL/GenBank/DDBJ databases">
        <title>Complete genome sequence of Serratia sp. ATCC 39006 LacA.</title>
        <authorList>
            <person name="Hampton H.G."/>
            <person name="Jackson S.A."/>
            <person name="Jauregui R."/>
            <person name="Poulter G.T.M."/>
            <person name="Salmond G.P.C."/>
            <person name="Fineran P.C."/>
        </authorList>
    </citation>
    <scope>NUCLEOTIDE SEQUENCE [LARGE SCALE GENOMIC DNA]</scope>
    <source>
        <strain evidence="6 9">ATCC 39006</strain>
    </source>
</reference>
<reference evidence="7" key="4">
    <citation type="submission" date="2017-11" db="EMBL/GenBank/DDBJ databases">
        <title>Complete genome sequence of Serratia sp. ATCC 39006.</title>
        <authorList>
            <person name="Hampton H.G."/>
            <person name="Jackson S.A."/>
            <person name="Jauregui R."/>
            <person name="Poulter G.T.M."/>
            <person name="Salmond G.P.C."/>
            <person name="Fineran P.C."/>
        </authorList>
    </citation>
    <scope>NUCLEOTIDE SEQUENCE</scope>
    <source>
        <strain evidence="7">ATCC 39006</strain>
    </source>
</reference>
<accession>A0A2I5TCX7</accession>
<evidence type="ECO:0000256" key="3">
    <source>
        <dbReference type="ARBA" id="ARBA00011284"/>
    </source>
</evidence>
<evidence type="ECO:0000256" key="1">
    <source>
        <dbReference type="ARBA" id="ARBA00002247"/>
    </source>
</evidence>
<evidence type="ECO:0000313" key="9">
    <source>
        <dbReference type="Proteomes" id="UP000233778"/>
    </source>
</evidence>
<evidence type="ECO:0000313" key="7">
    <source>
        <dbReference type="EMBL" id="AUH06736.1"/>
    </source>
</evidence>
<dbReference type="EMBL" id="CP025085">
    <property type="protein sequence ID" value="AUH02416.1"/>
    <property type="molecule type" value="Genomic_DNA"/>
</dbReference>
<dbReference type="EMBL" id="CP025084">
    <property type="protein sequence ID" value="AUH06736.1"/>
    <property type="molecule type" value="Genomic_DNA"/>
</dbReference>
<organism evidence="7 8">
    <name type="scientific">Serratia sp. (strain ATCC 39006)</name>
    <name type="common">Prodigiosinella confusarubida</name>
    <dbReference type="NCBI Taxonomy" id="104623"/>
    <lineage>
        <taxon>Bacteria</taxon>
        <taxon>Pseudomonadati</taxon>
        <taxon>Pseudomonadota</taxon>
        <taxon>Gammaproteobacteria</taxon>
        <taxon>Enterobacterales</taxon>
        <taxon>Pectobacteriaceae</taxon>
        <taxon>Prodigiosinella</taxon>
    </lineage>
</organism>
<evidence type="ECO:0000313" key="6">
    <source>
        <dbReference type="EMBL" id="AUH02416.1"/>
    </source>
</evidence>
<dbReference type="Proteomes" id="UP000233778">
    <property type="component" value="Chromosome"/>
</dbReference>
<proteinExistence type="inferred from homology"/>
<dbReference type="KEGG" id="serq:CWC46_05380"/>
<reference evidence="7 8" key="1">
    <citation type="journal article" date="2013" name="Genome Announc.">
        <title>Draft genome sequence of Serratia sp. strain ATCC 39006, a model bacterium for analysis of the biosynthesis and regulation of prodigiosin, a carbapenem, and gas vesicles.</title>
        <authorList>
            <person name="Fineran P.C."/>
            <person name="Iglesias Cans M.C."/>
            <person name="Ramsay J.P."/>
            <person name="Wilf N.M."/>
            <person name="Cossyleon D."/>
            <person name="McNeil M.B."/>
            <person name="Williamson N.R."/>
            <person name="Monson R.E."/>
            <person name="Becher S.A."/>
            <person name="Stanton J.A."/>
            <person name="Brugger K."/>
            <person name="Brown S.D."/>
            <person name="Salmond G.P."/>
        </authorList>
    </citation>
    <scope>NUCLEOTIDE SEQUENCE [LARGE SCALE GENOMIC DNA]</scope>
    <source>
        <strain evidence="7">ATCC 39006</strain>
        <strain evidence="8">ATCC 39006 / SC 11482</strain>
    </source>
</reference>
<dbReference type="Pfam" id="PF03206">
    <property type="entry name" value="NifW"/>
    <property type="match status" value="1"/>
</dbReference>
<dbReference type="Proteomes" id="UP000017700">
    <property type="component" value="Chromosome"/>
</dbReference>